<name>A0AA39FH44_MICHY</name>
<keyword evidence="3" id="KW-1185">Reference proteome</keyword>
<reference evidence="2" key="2">
    <citation type="submission" date="2023-03" db="EMBL/GenBank/DDBJ databases">
        <authorList>
            <person name="Inwood S.N."/>
            <person name="Skelly J.G."/>
            <person name="Guhlin J."/>
            <person name="Harrop T.W.R."/>
            <person name="Goldson S.G."/>
            <person name="Dearden P.K."/>
        </authorList>
    </citation>
    <scope>NUCLEOTIDE SEQUENCE</scope>
    <source>
        <strain evidence="2">Lincoln</strain>
        <tissue evidence="2">Whole body</tissue>
    </source>
</reference>
<protein>
    <submittedName>
        <fullName evidence="2">Uncharacterized protein</fullName>
    </submittedName>
</protein>
<sequence length="234" mass="26792">MIKGKQSVRQAKIENSDKKNRSITKKDLETVVKAIQAGTKIDNSSTITDPTAAALNNLSLTMKEMLQCMKELKSSNSTPENNKKETSNNSQIKIISVPDDQETDEELEYEYQQDDKSNDIDNEIIIHDQPTLKINQPSSSRDVTTLYAPIDSSKQQWWLSESSIKQNMKIRKFPREKIKTSACHLQSQEQILLDEFLNEEFKKLEVVEPGLTPLITHKIEMMDPTPIKQKPYPK</sequence>
<feature type="compositionally biased region" description="Basic and acidic residues" evidence="1">
    <location>
        <begin position="11"/>
        <end position="23"/>
    </location>
</feature>
<reference evidence="2" key="1">
    <citation type="journal article" date="2023" name="bioRxiv">
        <title>Scaffold-level genome assemblies of two parasitoid biocontrol wasps reveal the parthenogenesis mechanism and an associated novel virus.</title>
        <authorList>
            <person name="Inwood S."/>
            <person name="Skelly J."/>
            <person name="Guhlin J."/>
            <person name="Harrop T."/>
            <person name="Goldson S."/>
            <person name="Dearden P."/>
        </authorList>
    </citation>
    <scope>NUCLEOTIDE SEQUENCE</scope>
    <source>
        <strain evidence="2">Lincoln</strain>
        <tissue evidence="2">Whole body</tissue>
    </source>
</reference>
<feature type="region of interest" description="Disordered" evidence="1">
    <location>
        <begin position="1"/>
        <end position="23"/>
    </location>
</feature>
<dbReference type="EMBL" id="JAQQBR010001242">
    <property type="protein sequence ID" value="KAK0169385.1"/>
    <property type="molecule type" value="Genomic_DNA"/>
</dbReference>
<dbReference type="Proteomes" id="UP001168972">
    <property type="component" value="Unassembled WGS sequence"/>
</dbReference>
<accession>A0AA39FH44</accession>
<comment type="caution">
    <text evidence="2">The sequence shown here is derived from an EMBL/GenBank/DDBJ whole genome shotgun (WGS) entry which is preliminary data.</text>
</comment>
<feature type="non-terminal residue" evidence="2">
    <location>
        <position position="234"/>
    </location>
</feature>
<proteinExistence type="predicted"/>
<organism evidence="2 3">
    <name type="scientific">Microctonus hyperodae</name>
    <name type="common">Parasitoid wasp</name>
    <dbReference type="NCBI Taxonomy" id="165561"/>
    <lineage>
        <taxon>Eukaryota</taxon>
        <taxon>Metazoa</taxon>
        <taxon>Ecdysozoa</taxon>
        <taxon>Arthropoda</taxon>
        <taxon>Hexapoda</taxon>
        <taxon>Insecta</taxon>
        <taxon>Pterygota</taxon>
        <taxon>Neoptera</taxon>
        <taxon>Endopterygota</taxon>
        <taxon>Hymenoptera</taxon>
        <taxon>Apocrita</taxon>
        <taxon>Ichneumonoidea</taxon>
        <taxon>Braconidae</taxon>
        <taxon>Euphorinae</taxon>
        <taxon>Microctonus</taxon>
    </lineage>
</organism>
<feature type="region of interest" description="Disordered" evidence="1">
    <location>
        <begin position="73"/>
        <end position="103"/>
    </location>
</feature>
<dbReference type="AlphaFoldDB" id="A0AA39FH44"/>
<gene>
    <name evidence="2" type="ORF">PV327_011606</name>
</gene>
<evidence type="ECO:0000313" key="3">
    <source>
        <dbReference type="Proteomes" id="UP001168972"/>
    </source>
</evidence>
<evidence type="ECO:0000313" key="2">
    <source>
        <dbReference type="EMBL" id="KAK0169385.1"/>
    </source>
</evidence>
<evidence type="ECO:0000256" key="1">
    <source>
        <dbReference type="SAM" id="MobiDB-lite"/>
    </source>
</evidence>